<keyword evidence="5 7" id="KW-0520">NAD</keyword>
<feature type="binding site" evidence="10">
    <location>
        <position position="118"/>
    </location>
    <ligand>
        <name>NAD(+)</name>
        <dbReference type="ChEBI" id="CHEBI:57540"/>
    </ligand>
</feature>
<dbReference type="PIRSF" id="PIRSF000124">
    <property type="entry name" value="UDPglc_GDPman_dh"/>
    <property type="match status" value="1"/>
</dbReference>
<feature type="binding site" evidence="10">
    <location>
        <position position="256"/>
    </location>
    <ligand>
        <name>NAD(+)</name>
        <dbReference type="ChEBI" id="CHEBI:57540"/>
    </ligand>
</feature>
<dbReference type="GO" id="GO:0051287">
    <property type="term" value="F:NAD binding"/>
    <property type="evidence" value="ECO:0007669"/>
    <property type="project" value="InterPro"/>
</dbReference>
<evidence type="ECO:0000256" key="9">
    <source>
        <dbReference type="PIRSR" id="PIRSR500134-2"/>
    </source>
</evidence>
<comment type="pathway">
    <text evidence="1">Nucleotide-sugar biosynthesis; UDP-alpha-D-glucuronate biosynthesis; UDP-alpha-D-glucuronate from UDP-alpha-D-glucose: step 1/1.</text>
</comment>
<protein>
    <recommendedName>
        <fullName evidence="3 7">UDP-glucose 6-dehydrogenase</fullName>
        <ecNumber evidence="3 7">1.1.1.22</ecNumber>
    </recommendedName>
</protein>
<feature type="binding site" evidence="9">
    <location>
        <position position="307"/>
    </location>
    <ligand>
        <name>substrate</name>
    </ligand>
</feature>
<feature type="binding site" evidence="10">
    <location>
        <position position="83"/>
    </location>
    <ligand>
        <name>NAD(+)</name>
        <dbReference type="ChEBI" id="CHEBI:57540"/>
    </ligand>
</feature>
<dbReference type="AlphaFoldDB" id="A0A6J5GUK4"/>
<accession>A0A6J5GUK4</accession>
<dbReference type="GO" id="GO:0000271">
    <property type="term" value="P:polysaccharide biosynthetic process"/>
    <property type="evidence" value="ECO:0007669"/>
    <property type="project" value="InterPro"/>
</dbReference>
<sequence length="389" mass="43143">MKIAIAGTGYVGLSLAVLLAQNHEVIALDIVPEKVAMLNRKESPIEDTEIEEFLAHKSLNFRATLDKVEAYANADYVIIATPTDYDPETNYFNTRSIESVVREVKEINPQAVMVIKSTIPVGYTERTSETLGTQNLIFSPEFLREGKALYDNLYPSRIVVGERSKRAEVFAELLKQGAVKQDIPTLFTGSTEAEAIKLFANTYLAMRVAYFNELDTYAAQHGLDTNQIIQGVCLDPRIGSHYNNPSFGYGGYCLPKDTKQLLANYSDVPQNLIHAIVESNGTRKDFIAESVLRHSPKVVGIYRLVMKAGSDNFRASSIQGVMKRIKAKGVEVIVYEPAMHESSFFNSSVVNDLAEFKRSADVIVANRMTADLTDVADKVYTRDLFGGDA</sequence>
<dbReference type="SUPFAM" id="SSF52413">
    <property type="entry name" value="UDP-glucose/GDP-mannose dehydrogenase C-terminal domain"/>
    <property type="match status" value="1"/>
</dbReference>
<dbReference type="NCBIfam" id="TIGR03026">
    <property type="entry name" value="NDP-sugDHase"/>
    <property type="match status" value="1"/>
</dbReference>
<proteinExistence type="inferred from homology"/>
<dbReference type="InterPro" id="IPR017476">
    <property type="entry name" value="UDP-Glc/GDP-Man"/>
</dbReference>
<dbReference type="EC" id="1.1.1.22" evidence="3 7"/>
<gene>
    <name evidence="12" type="primary">ugd</name>
    <name evidence="12" type="ORF">LMG27177_06017</name>
</gene>
<feature type="binding site" evidence="9">
    <location>
        <begin position="142"/>
        <end position="145"/>
    </location>
    <ligand>
        <name>substrate</name>
    </ligand>
</feature>
<dbReference type="InterPro" id="IPR001732">
    <property type="entry name" value="UDP-Glc/GDP-Man_DH_N"/>
</dbReference>
<feature type="binding site" evidence="10">
    <location>
        <position position="145"/>
    </location>
    <ligand>
        <name>NAD(+)</name>
        <dbReference type="ChEBI" id="CHEBI:57540"/>
    </ligand>
</feature>
<dbReference type="InterPro" id="IPR014027">
    <property type="entry name" value="UDP-Glc/GDP-Man_DH_C"/>
</dbReference>
<name>A0A6J5GUK4_9BURK</name>
<keyword evidence="4 7" id="KW-0560">Oxidoreductase</keyword>
<evidence type="ECO:0000259" key="11">
    <source>
        <dbReference type="SMART" id="SM00984"/>
    </source>
</evidence>
<dbReference type="Pfam" id="PF03720">
    <property type="entry name" value="UDPG_MGDP_dh_C"/>
    <property type="match status" value="1"/>
</dbReference>
<evidence type="ECO:0000256" key="7">
    <source>
        <dbReference type="PIRNR" id="PIRNR000124"/>
    </source>
</evidence>
<dbReference type="EMBL" id="CADIKI010000022">
    <property type="protein sequence ID" value="CAB3806005.1"/>
    <property type="molecule type" value="Genomic_DNA"/>
</dbReference>
<dbReference type="FunFam" id="3.40.50.720:FF:000297">
    <property type="entry name" value="UDP-glucose 6-dehydrogenase"/>
    <property type="match status" value="1"/>
</dbReference>
<reference evidence="12 13" key="1">
    <citation type="submission" date="2020-04" db="EMBL/GenBank/DDBJ databases">
        <authorList>
            <person name="De Canck E."/>
        </authorList>
    </citation>
    <scope>NUCLEOTIDE SEQUENCE [LARGE SCALE GENOMIC DNA]</scope>
    <source>
        <strain evidence="12 13">LMG 27177</strain>
    </source>
</reference>
<feature type="domain" description="UDP-glucose/GDP-mannose dehydrogenase C-terminal" evidence="11">
    <location>
        <begin position="300"/>
        <end position="387"/>
    </location>
</feature>
<dbReference type="GO" id="GO:0006065">
    <property type="term" value="P:UDP-glucuronate biosynthetic process"/>
    <property type="evidence" value="ECO:0007669"/>
    <property type="project" value="UniProtKB-UniPathway"/>
</dbReference>
<comment type="catalytic activity">
    <reaction evidence="6 7">
        <text>UDP-alpha-D-glucose + 2 NAD(+) + H2O = UDP-alpha-D-glucuronate + 2 NADH + 3 H(+)</text>
        <dbReference type="Rhea" id="RHEA:23596"/>
        <dbReference type="ChEBI" id="CHEBI:15377"/>
        <dbReference type="ChEBI" id="CHEBI:15378"/>
        <dbReference type="ChEBI" id="CHEBI:57540"/>
        <dbReference type="ChEBI" id="CHEBI:57945"/>
        <dbReference type="ChEBI" id="CHEBI:58052"/>
        <dbReference type="ChEBI" id="CHEBI:58885"/>
        <dbReference type="EC" id="1.1.1.22"/>
    </reaction>
</comment>
<comment type="similarity">
    <text evidence="2 7">Belongs to the UDP-glucose/GDP-mannose dehydrogenase family.</text>
</comment>
<feature type="binding site" evidence="9">
    <location>
        <begin position="242"/>
        <end position="246"/>
    </location>
    <ligand>
        <name>substrate</name>
    </ligand>
</feature>
<dbReference type="PIRSF" id="PIRSF500134">
    <property type="entry name" value="UDPglc_DH_bac"/>
    <property type="match status" value="1"/>
</dbReference>
<dbReference type="InterPro" id="IPR036220">
    <property type="entry name" value="UDP-Glc/GDP-Man_DH_C_sf"/>
</dbReference>
<feature type="binding site" evidence="9">
    <location>
        <position position="197"/>
    </location>
    <ligand>
        <name>substrate</name>
    </ligand>
</feature>
<feature type="binding site" evidence="10">
    <location>
        <position position="29"/>
    </location>
    <ligand>
        <name>NAD(+)</name>
        <dbReference type="ChEBI" id="CHEBI:57540"/>
    </ligand>
</feature>
<evidence type="ECO:0000256" key="10">
    <source>
        <dbReference type="PIRSR" id="PIRSR500134-3"/>
    </source>
</evidence>
<feature type="binding site" evidence="10">
    <location>
        <position position="314"/>
    </location>
    <ligand>
        <name>NAD(+)</name>
        <dbReference type="ChEBI" id="CHEBI:57540"/>
    </ligand>
</feature>
<dbReference type="GO" id="GO:0003979">
    <property type="term" value="F:UDP-glucose 6-dehydrogenase activity"/>
    <property type="evidence" value="ECO:0007669"/>
    <property type="project" value="UniProtKB-EC"/>
</dbReference>
<dbReference type="SUPFAM" id="SSF51735">
    <property type="entry name" value="NAD(P)-binding Rossmann-fold domains"/>
    <property type="match status" value="1"/>
</dbReference>
<organism evidence="12 13">
    <name type="scientific">Paraburkholderia fynbosensis</name>
    <dbReference type="NCBI Taxonomy" id="1200993"/>
    <lineage>
        <taxon>Bacteria</taxon>
        <taxon>Pseudomonadati</taxon>
        <taxon>Pseudomonadota</taxon>
        <taxon>Betaproteobacteria</taxon>
        <taxon>Burkholderiales</taxon>
        <taxon>Burkholderiaceae</taxon>
        <taxon>Paraburkholderia</taxon>
    </lineage>
</organism>
<dbReference type="PANTHER" id="PTHR43750">
    <property type="entry name" value="UDP-GLUCOSE 6-DEHYDROGENASE TUAD"/>
    <property type="match status" value="1"/>
</dbReference>
<dbReference type="Pfam" id="PF03721">
    <property type="entry name" value="UDPG_MGDP_dh_N"/>
    <property type="match status" value="1"/>
</dbReference>
<dbReference type="RefSeq" id="WP_175165148.1">
    <property type="nucleotide sequence ID" value="NZ_CADIKI010000022.1"/>
</dbReference>
<dbReference type="InterPro" id="IPR013328">
    <property type="entry name" value="6PGD_dom2"/>
</dbReference>
<dbReference type="Gene3D" id="3.40.50.720">
    <property type="entry name" value="NAD(P)-binding Rossmann-like Domain"/>
    <property type="match status" value="2"/>
</dbReference>
<dbReference type="InterPro" id="IPR008927">
    <property type="entry name" value="6-PGluconate_DH-like_C_sf"/>
</dbReference>
<dbReference type="SMART" id="SM00984">
    <property type="entry name" value="UDPG_MGDP_dh_C"/>
    <property type="match status" value="1"/>
</dbReference>
<dbReference type="SUPFAM" id="SSF48179">
    <property type="entry name" value="6-phosphogluconate dehydrogenase C-terminal domain-like"/>
    <property type="match status" value="1"/>
</dbReference>
<feature type="active site" description="Nucleophile" evidence="8">
    <location>
        <position position="253"/>
    </location>
</feature>
<dbReference type="InterPro" id="IPR028357">
    <property type="entry name" value="UDPglc_DH_bac"/>
</dbReference>
<dbReference type="FunFam" id="3.40.50.720:FF:000400">
    <property type="entry name" value="UDP-glucose 6-dehydrogenase"/>
    <property type="match status" value="1"/>
</dbReference>
<feature type="binding site" evidence="9">
    <location>
        <position position="250"/>
    </location>
    <ligand>
        <name>substrate</name>
    </ligand>
</feature>
<keyword evidence="13" id="KW-1185">Reference proteome</keyword>
<evidence type="ECO:0000256" key="5">
    <source>
        <dbReference type="ARBA" id="ARBA00023027"/>
    </source>
</evidence>
<dbReference type="Pfam" id="PF00984">
    <property type="entry name" value="UDPG_MGDP_dh"/>
    <property type="match status" value="1"/>
</dbReference>
<evidence type="ECO:0000256" key="4">
    <source>
        <dbReference type="ARBA" id="ARBA00023002"/>
    </source>
</evidence>
<evidence type="ECO:0000256" key="1">
    <source>
        <dbReference type="ARBA" id="ARBA00004701"/>
    </source>
</evidence>
<dbReference type="InterPro" id="IPR036291">
    <property type="entry name" value="NAD(P)-bd_dom_sf"/>
</dbReference>
<feature type="binding site" evidence="9">
    <location>
        <position position="306"/>
    </location>
    <ligand>
        <name>substrate</name>
    </ligand>
</feature>
<dbReference type="PANTHER" id="PTHR43750:SF2">
    <property type="entry name" value="UDP-GLUCOSE 6-DEHYDROGENASE"/>
    <property type="match status" value="1"/>
</dbReference>
<evidence type="ECO:0000256" key="2">
    <source>
        <dbReference type="ARBA" id="ARBA00006601"/>
    </source>
</evidence>
<evidence type="ECO:0000313" key="13">
    <source>
        <dbReference type="Proteomes" id="UP000494252"/>
    </source>
</evidence>
<dbReference type="InterPro" id="IPR014026">
    <property type="entry name" value="UDP-Glc/GDP-Man_DH_dimer"/>
</dbReference>
<evidence type="ECO:0000313" key="12">
    <source>
        <dbReference type="EMBL" id="CAB3806005.1"/>
    </source>
</evidence>
<dbReference type="Proteomes" id="UP000494252">
    <property type="component" value="Unassembled WGS sequence"/>
</dbReference>
<evidence type="ECO:0000256" key="8">
    <source>
        <dbReference type="PIRSR" id="PIRSR500134-1"/>
    </source>
</evidence>
<feature type="binding site" evidence="10">
    <location>
        <position position="34"/>
    </location>
    <ligand>
        <name>NAD(+)</name>
        <dbReference type="ChEBI" id="CHEBI:57540"/>
    </ligand>
</feature>
<evidence type="ECO:0000256" key="3">
    <source>
        <dbReference type="ARBA" id="ARBA00012954"/>
    </source>
</evidence>
<evidence type="ECO:0000256" key="6">
    <source>
        <dbReference type="ARBA" id="ARBA00047473"/>
    </source>
</evidence>
<dbReference type="Gene3D" id="1.10.1040.10">
    <property type="entry name" value="N-(1-d-carboxylethyl)-l-norvaline Dehydrogenase, domain 2"/>
    <property type="match status" value="1"/>
</dbReference>
<dbReference type="UniPathway" id="UPA00038">
    <property type="reaction ID" value="UER00491"/>
</dbReference>